<proteinExistence type="predicted"/>
<comment type="caution">
    <text evidence="2">The sequence shown here is derived from an EMBL/GenBank/DDBJ whole genome shotgun (WGS) entry which is preliminary data.</text>
</comment>
<dbReference type="Proteomes" id="UP000004095">
    <property type="component" value="Unassembled WGS sequence"/>
</dbReference>
<evidence type="ECO:0000313" key="2">
    <source>
        <dbReference type="EMBL" id="EAY25312.1"/>
    </source>
</evidence>
<protein>
    <submittedName>
        <fullName evidence="2">Uncharacterized protein</fullName>
    </submittedName>
</protein>
<feature type="region of interest" description="Disordered" evidence="1">
    <location>
        <begin position="1"/>
        <end position="23"/>
    </location>
</feature>
<reference evidence="2 3" key="1">
    <citation type="submission" date="2007-01" db="EMBL/GenBank/DDBJ databases">
        <authorList>
            <person name="Haygood M."/>
            <person name="Podell S."/>
            <person name="Anderson C."/>
            <person name="Hopkinson B."/>
            <person name="Roe K."/>
            <person name="Barbeau K."/>
            <person name="Gaasterland T."/>
            <person name="Ferriera S."/>
            <person name="Johnson J."/>
            <person name="Kravitz S."/>
            <person name="Beeson K."/>
            <person name="Sutton G."/>
            <person name="Rogers Y.-H."/>
            <person name="Friedman R."/>
            <person name="Frazier M."/>
            <person name="Venter J.C."/>
        </authorList>
    </citation>
    <scope>NUCLEOTIDE SEQUENCE [LARGE SCALE GENOMIC DNA]</scope>
    <source>
        <strain evidence="2 3">ATCC 23134</strain>
    </source>
</reference>
<organism evidence="2 3">
    <name type="scientific">Microscilla marina ATCC 23134</name>
    <dbReference type="NCBI Taxonomy" id="313606"/>
    <lineage>
        <taxon>Bacteria</taxon>
        <taxon>Pseudomonadati</taxon>
        <taxon>Bacteroidota</taxon>
        <taxon>Cytophagia</taxon>
        <taxon>Cytophagales</taxon>
        <taxon>Microscillaceae</taxon>
        <taxon>Microscilla</taxon>
    </lineage>
</organism>
<gene>
    <name evidence="2" type="ORF">M23134_02783</name>
</gene>
<name>A1ZWH2_MICM2</name>
<accession>A1ZWH2</accession>
<dbReference type="AlphaFoldDB" id="A1ZWH2"/>
<dbReference type="EMBL" id="AAWS01000051">
    <property type="protein sequence ID" value="EAY25312.1"/>
    <property type="molecule type" value="Genomic_DNA"/>
</dbReference>
<evidence type="ECO:0000313" key="3">
    <source>
        <dbReference type="Proteomes" id="UP000004095"/>
    </source>
</evidence>
<keyword evidence="3" id="KW-1185">Reference proteome</keyword>
<sequence>MKKATYSQVESFNSVKSGPEFLGGVYSDESEVTYEPGRKSKSRKKKIFKR</sequence>
<feature type="compositionally biased region" description="Polar residues" evidence="1">
    <location>
        <begin position="1"/>
        <end position="16"/>
    </location>
</feature>
<evidence type="ECO:0000256" key="1">
    <source>
        <dbReference type="SAM" id="MobiDB-lite"/>
    </source>
</evidence>